<evidence type="ECO:0000313" key="10">
    <source>
        <dbReference type="EMBL" id="KAI1616844.1"/>
    </source>
</evidence>
<dbReference type="EC" id="4.1.2.25" evidence="4"/>
<organism evidence="10 11">
    <name type="scientific">Exophiala viscosa</name>
    <dbReference type="NCBI Taxonomy" id="2486360"/>
    <lineage>
        <taxon>Eukaryota</taxon>
        <taxon>Fungi</taxon>
        <taxon>Dikarya</taxon>
        <taxon>Ascomycota</taxon>
        <taxon>Pezizomycotina</taxon>
        <taxon>Eurotiomycetes</taxon>
        <taxon>Chaetothyriomycetidae</taxon>
        <taxon>Chaetothyriales</taxon>
        <taxon>Herpotrichiellaceae</taxon>
        <taxon>Exophiala</taxon>
    </lineage>
</organism>
<evidence type="ECO:0000256" key="1">
    <source>
        <dbReference type="ARBA" id="ARBA00001353"/>
    </source>
</evidence>
<keyword evidence="6" id="KW-0456">Lyase</keyword>
<dbReference type="GO" id="GO:0004150">
    <property type="term" value="F:dihydroneopterin aldolase activity"/>
    <property type="evidence" value="ECO:0007669"/>
    <property type="project" value="UniProtKB-EC"/>
</dbReference>
<comment type="catalytic activity">
    <reaction evidence="1">
        <text>7,8-dihydroneopterin = 6-hydroxymethyl-7,8-dihydropterin + glycolaldehyde</text>
        <dbReference type="Rhea" id="RHEA:10540"/>
        <dbReference type="ChEBI" id="CHEBI:17001"/>
        <dbReference type="ChEBI" id="CHEBI:17071"/>
        <dbReference type="ChEBI" id="CHEBI:44841"/>
        <dbReference type="EC" id="4.1.2.25"/>
    </reaction>
</comment>
<dbReference type="SMART" id="SM00905">
    <property type="entry name" value="FolB"/>
    <property type="match status" value="1"/>
</dbReference>
<evidence type="ECO:0000259" key="9">
    <source>
        <dbReference type="SMART" id="SM00905"/>
    </source>
</evidence>
<dbReference type="SUPFAM" id="SSF55620">
    <property type="entry name" value="Tetrahydrobiopterin biosynthesis enzymes-like"/>
    <property type="match status" value="2"/>
</dbReference>
<proteinExistence type="inferred from homology"/>
<sequence>MWSLGSRLWTVLVGGVCIYLFCMFRRSADRGRVAPPYATVTAKAKQPEPSQTPYFPSHYSPSFDTQYLGIMDKVILKNLKFDLAVGLDAWRRFGKPQPVSITVEVVPTSNLEAAAAQDNVNLSLDYGKLYKTLAGNLTNGEYPTIHVLISSLAEMMPDYAFLDIDIHFPKALLLVTGGVLYRLQVDNSTPGVTTPSLTLDIKQIACACIIGVNPHERLYKQSLFIDVSIPIITTALGPKPTEAHYTAELHDMVQEIVEKVDGSSYHTIEALASAVAQIVTLNYGHTVAKVRIEKPNAIATIEASAVEITRSKTFFENKDFWKVKKP</sequence>
<feature type="transmembrane region" description="Helical" evidence="8">
    <location>
        <begin position="6"/>
        <end position="24"/>
    </location>
</feature>
<dbReference type="InterPro" id="IPR006156">
    <property type="entry name" value="Dihydroneopterin_aldolase"/>
</dbReference>
<accession>A0AAN6E260</accession>
<dbReference type="Proteomes" id="UP001203852">
    <property type="component" value="Unassembled WGS sequence"/>
</dbReference>
<keyword evidence="5" id="KW-0289">Folate biosynthesis</keyword>
<dbReference type="GO" id="GO:0046656">
    <property type="term" value="P:folic acid biosynthetic process"/>
    <property type="evidence" value="ECO:0007669"/>
    <property type="project" value="UniProtKB-KW"/>
</dbReference>
<evidence type="ECO:0000256" key="2">
    <source>
        <dbReference type="ARBA" id="ARBA00005013"/>
    </source>
</evidence>
<feature type="domain" description="Dihydroneopterin aldolase/epimerase" evidence="9">
    <location>
        <begin position="199"/>
        <end position="310"/>
    </location>
</feature>
<evidence type="ECO:0000256" key="5">
    <source>
        <dbReference type="ARBA" id="ARBA00022909"/>
    </source>
</evidence>
<protein>
    <recommendedName>
        <fullName evidence="4">dihydroneopterin aldolase</fullName>
        <ecNumber evidence="4">4.1.2.25</ecNumber>
    </recommendedName>
    <alternativeName>
        <fullName evidence="7">7,8-dihydroneopterin aldolase</fullName>
    </alternativeName>
</protein>
<keyword evidence="11" id="KW-1185">Reference proteome</keyword>
<dbReference type="PANTHER" id="PTHR42844:SF1">
    <property type="entry name" value="DIHYDRONEOPTERIN ALDOLASE 1-RELATED"/>
    <property type="match status" value="1"/>
</dbReference>
<evidence type="ECO:0000256" key="7">
    <source>
        <dbReference type="ARBA" id="ARBA00032903"/>
    </source>
</evidence>
<dbReference type="InterPro" id="IPR043133">
    <property type="entry name" value="GTP-CH-I_C/QueF"/>
</dbReference>
<dbReference type="AlphaFoldDB" id="A0AAN6E260"/>
<evidence type="ECO:0000256" key="3">
    <source>
        <dbReference type="ARBA" id="ARBA00005708"/>
    </source>
</evidence>
<keyword evidence="8" id="KW-1133">Transmembrane helix</keyword>
<name>A0AAN6E260_9EURO</name>
<dbReference type="NCBIfam" id="TIGR00526">
    <property type="entry name" value="folB_dom"/>
    <property type="match status" value="1"/>
</dbReference>
<dbReference type="GO" id="GO:0005737">
    <property type="term" value="C:cytoplasm"/>
    <property type="evidence" value="ECO:0007669"/>
    <property type="project" value="TreeGrafter"/>
</dbReference>
<reference evidence="10" key="1">
    <citation type="journal article" date="2022" name="bioRxiv">
        <title>Deciphering the potential niche of two novel black yeast fungi from a biological soil crust based on their genomes, phenotypes, and melanin regulation.</title>
        <authorList>
            <consortium name="DOE Joint Genome Institute"/>
            <person name="Carr E.C."/>
            <person name="Barton Q."/>
            <person name="Grambo S."/>
            <person name="Sullivan M."/>
            <person name="Renfro C.M."/>
            <person name="Kuo A."/>
            <person name="Pangilinan J."/>
            <person name="Lipzen A."/>
            <person name="Keymanesh K."/>
            <person name="Savage E."/>
            <person name="Barry K."/>
            <person name="Grigoriev I.V."/>
            <person name="Riekhof W.R."/>
            <person name="Harris S.S."/>
        </authorList>
    </citation>
    <scope>NUCLEOTIDE SEQUENCE</scope>
    <source>
        <strain evidence="10">JF 03-4F</strain>
    </source>
</reference>
<dbReference type="Gene3D" id="3.30.1130.10">
    <property type="match status" value="2"/>
</dbReference>
<dbReference type="Pfam" id="PF02152">
    <property type="entry name" value="FolB"/>
    <property type="match status" value="2"/>
</dbReference>
<comment type="pathway">
    <text evidence="2">Cofactor biosynthesis; tetrahydrofolate biosynthesis; 2-amino-4-hydroxy-6-hydroxymethyl-7,8-dihydropteridine diphosphate from 7,8-dihydroneopterin triphosphate: step 3/4.</text>
</comment>
<comment type="caution">
    <text evidence="10">The sequence shown here is derived from an EMBL/GenBank/DDBJ whole genome shotgun (WGS) entry which is preliminary data.</text>
</comment>
<keyword evidence="8" id="KW-0472">Membrane</keyword>
<comment type="similarity">
    <text evidence="3">Belongs to the DHNA family.</text>
</comment>
<evidence type="ECO:0000256" key="4">
    <source>
        <dbReference type="ARBA" id="ARBA00013043"/>
    </source>
</evidence>
<keyword evidence="8" id="KW-0812">Transmembrane</keyword>
<evidence type="ECO:0000313" key="11">
    <source>
        <dbReference type="Proteomes" id="UP001203852"/>
    </source>
</evidence>
<evidence type="ECO:0000256" key="8">
    <source>
        <dbReference type="SAM" id="Phobius"/>
    </source>
</evidence>
<evidence type="ECO:0000256" key="6">
    <source>
        <dbReference type="ARBA" id="ARBA00023239"/>
    </source>
</evidence>
<gene>
    <name evidence="10" type="ORF">EDD36DRAFT_147549</name>
</gene>
<dbReference type="EMBL" id="MU404351">
    <property type="protein sequence ID" value="KAI1616844.1"/>
    <property type="molecule type" value="Genomic_DNA"/>
</dbReference>
<dbReference type="InterPro" id="IPR006157">
    <property type="entry name" value="FolB_dom"/>
</dbReference>
<dbReference type="PANTHER" id="PTHR42844">
    <property type="entry name" value="DIHYDRONEOPTERIN ALDOLASE 1-RELATED"/>
    <property type="match status" value="1"/>
</dbReference>